<keyword evidence="3" id="KW-1185">Reference proteome</keyword>
<accession>A0A8J3Y5D7</accession>
<protein>
    <recommendedName>
        <fullName evidence="1">DUF218 domain-containing protein</fullName>
    </recommendedName>
</protein>
<dbReference type="AlphaFoldDB" id="A0A8J3Y5D7"/>
<organism evidence="2 3">
    <name type="scientific">Spirilliplanes yamanashiensis</name>
    <dbReference type="NCBI Taxonomy" id="42233"/>
    <lineage>
        <taxon>Bacteria</taxon>
        <taxon>Bacillati</taxon>
        <taxon>Actinomycetota</taxon>
        <taxon>Actinomycetes</taxon>
        <taxon>Micromonosporales</taxon>
        <taxon>Micromonosporaceae</taxon>
        <taxon>Spirilliplanes</taxon>
    </lineage>
</organism>
<dbReference type="Pfam" id="PF02698">
    <property type="entry name" value="DUF218"/>
    <property type="match status" value="1"/>
</dbReference>
<dbReference type="EMBL" id="BOOY01000006">
    <property type="protein sequence ID" value="GIJ01789.1"/>
    <property type="molecule type" value="Genomic_DNA"/>
</dbReference>
<feature type="domain" description="DUF218" evidence="1">
    <location>
        <begin position="2"/>
        <end position="164"/>
    </location>
</feature>
<name>A0A8J3Y5D7_9ACTN</name>
<dbReference type="InterPro" id="IPR003848">
    <property type="entry name" value="DUF218"/>
</dbReference>
<sequence>MLVVFGRGVQLAGGRWSLTAGSAERVHAAVDYVLGRRDEYRAGGRIPRVIFTGGWAEAAEGAVQPPDGSCEGDLMVRAALAAGLGAVAELRAETRSRSTLENLLHVAEEGLLTGYEFAPGRPLGLVTHPWHLPRVRFLAGKVLGLRGAALTDVPVPGGGRRRAEWAVYLAARLCFVGVRDAAALRRRERTVTRLTGMARRLRG</sequence>
<evidence type="ECO:0000313" key="2">
    <source>
        <dbReference type="EMBL" id="GIJ01789.1"/>
    </source>
</evidence>
<proteinExistence type="predicted"/>
<evidence type="ECO:0000313" key="3">
    <source>
        <dbReference type="Proteomes" id="UP000652013"/>
    </source>
</evidence>
<evidence type="ECO:0000259" key="1">
    <source>
        <dbReference type="Pfam" id="PF02698"/>
    </source>
</evidence>
<dbReference type="Proteomes" id="UP000652013">
    <property type="component" value="Unassembled WGS sequence"/>
</dbReference>
<comment type="caution">
    <text evidence="2">The sequence shown here is derived from an EMBL/GenBank/DDBJ whole genome shotgun (WGS) entry which is preliminary data.</text>
</comment>
<reference evidence="2" key="1">
    <citation type="submission" date="2021-01" db="EMBL/GenBank/DDBJ databases">
        <title>Whole genome shotgun sequence of Spirilliplanes yamanashiensis NBRC 15828.</title>
        <authorList>
            <person name="Komaki H."/>
            <person name="Tamura T."/>
        </authorList>
    </citation>
    <scope>NUCLEOTIDE SEQUENCE</scope>
    <source>
        <strain evidence="2">NBRC 15828</strain>
    </source>
</reference>
<gene>
    <name evidence="2" type="ORF">Sya03_11410</name>
</gene>